<dbReference type="Proteomes" id="UP000719766">
    <property type="component" value="Unassembled WGS sequence"/>
</dbReference>
<gene>
    <name evidence="1" type="ORF">HD556DRAFT_1196303</name>
</gene>
<dbReference type="GeneID" id="64590047"/>
<evidence type="ECO:0000313" key="2">
    <source>
        <dbReference type="Proteomes" id="UP000719766"/>
    </source>
</evidence>
<accession>A0A9P7J6E5</accession>
<comment type="caution">
    <text evidence="1">The sequence shown here is derived from an EMBL/GenBank/DDBJ whole genome shotgun (WGS) entry which is preliminary data.</text>
</comment>
<proteinExistence type="predicted"/>
<name>A0A9P7J6E5_9AGAM</name>
<organism evidence="1 2">
    <name type="scientific">Suillus plorans</name>
    <dbReference type="NCBI Taxonomy" id="116603"/>
    <lineage>
        <taxon>Eukaryota</taxon>
        <taxon>Fungi</taxon>
        <taxon>Dikarya</taxon>
        <taxon>Basidiomycota</taxon>
        <taxon>Agaricomycotina</taxon>
        <taxon>Agaricomycetes</taxon>
        <taxon>Agaricomycetidae</taxon>
        <taxon>Boletales</taxon>
        <taxon>Suillineae</taxon>
        <taxon>Suillaceae</taxon>
        <taxon>Suillus</taxon>
    </lineage>
</organism>
<dbReference type="Pfam" id="PF18759">
    <property type="entry name" value="Plavaka"/>
    <property type="match status" value="1"/>
</dbReference>
<feature type="non-terminal residue" evidence="1">
    <location>
        <position position="1"/>
    </location>
</feature>
<feature type="non-terminal residue" evidence="1">
    <location>
        <position position="126"/>
    </location>
</feature>
<dbReference type="InterPro" id="IPR041078">
    <property type="entry name" value="Plavaka"/>
</dbReference>
<reference evidence="1" key="1">
    <citation type="journal article" date="2020" name="New Phytol.">
        <title>Comparative genomics reveals dynamic genome evolution in host specialist ectomycorrhizal fungi.</title>
        <authorList>
            <person name="Lofgren L.A."/>
            <person name="Nguyen N.H."/>
            <person name="Vilgalys R."/>
            <person name="Ruytinx J."/>
            <person name="Liao H.L."/>
            <person name="Branco S."/>
            <person name="Kuo A."/>
            <person name="LaButti K."/>
            <person name="Lipzen A."/>
            <person name="Andreopoulos W."/>
            <person name="Pangilinan J."/>
            <person name="Riley R."/>
            <person name="Hundley H."/>
            <person name="Na H."/>
            <person name="Barry K."/>
            <person name="Grigoriev I.V."/>
            <person name="Stajich J.E."/>
            <person name="Kennedy P.G."/>
        </authorList>
    </citation>
    <scope>NUCLEOTIDE SEQUENCE</scope>
    <source>
        <strain evidence="1">S12</strain>
    </source>
</reference>
<dbReference type="EMBL" id="JABBWE010000003">
    <property type="protein sequence ID" value="KAG1805062.1"/>
    <property type="molecule type" value="Genomic_DNA"/>
</dbReference>
<dbReference type="OrthoDB" id="2688393at2759"/>
<dbReference type="RefSeq" id="XP_041166677.1">
    <property type="nucleotide sequence ID" value="XM_041296283.1"/>
</dbReference>
<evidence type="ECO:0000313" key="1">
    <source>
        <dbReference type="EMBL" id="KAG1805062.1"/>
    </source>
</evidence>
<dbReference type="AlphaFoldDB" id="A0A9P7J6E5"/>
<protein>
    <submittedName>
        <fullName evidence="1">Uncharacterized protein</fullName>
    </submittedName>
</protein>
<keyword evidence="2" id="KW-1185">Reference proteome</keyword>
<sequence length="126" mass="14768">WLVRNLGQRQTNEFLKLPITQNRSKLPFHNNRSFLQTVDELPHGPAWSCKKVTVCGNHEDENGKLLQEEVELWSWDLVECMKELIGNPSFKADIAYSPARAYSDRAGEHRIIDKMWMADWWAEKQV</sequence>